<feature type="domain" description="C5orf34-like" evidence="2">
    <location>
        <begin position="6"/>
        <end position="72"/>
    </location>
</feature>
<evidence type="ECO:0000313" key="4">
    <source>
        <dbReference type="Proteomes" id="UP001152795"/>
    </source>
</evidence>
<reference evidence="3" key="1">
    <citation type="submission" date="2020-04" db="EMBL/GenBank/DDBJ databases">
        <authorList>
            <person name="Alioto T."/>
            <person name="Alioto T."/>
            <person name="Gomez Garrido J."/>
        </authorList>
    </citation>
    <scope>NUCLEOTIDE SEQUENCE</scope>
    <source>
        <strain evidence="3">A484AB</strain>
    </source>
</reference>
<evidence type="ECO:0000313" key="3">
    <source>
        <dbReference type="EMBL" id="CAB3979391.1"/>
    </source>
</evidence>
<evidence type="ECO:0000259" key="1">
    <source>
        <dbReference type="Pfam" id="PF15016"/>
    </source>
</evidence>
<evidence type="ECO:0000259" key="2">
    <source>
        <dbReference type="Pfam" id="PF22834"/>
    </source>
</evidence>
<proteinExistence type="predicted"/>
<dbReference type="OrthoDB" id="75908at2759"/>
<dbReference type="AlphaFoldDB" id="A0A6S7FZS3"/>
<dbReference type="PANTHER" id="PTHR34531:SF1">
    <property type="entry name" value="CHROMOSOME 5 OPEN READING FRAME 34"/>
    <property type="match status" value="1"/>
</dbReference>
<keyword evidence="4" id="KW-1185">Reference proteome</keyword>
<dbReference type="EMBL" id="CACRXK020000193">
    <property type="protein sequence ID" value="CAB3979391.1"/>
    <property type="molecule type" value="Genomic_DNA"/>
</dbReference>
<dbReference type="InterPro" id="IPR053901">
    <property type="entry name" value="C5orf34-like"/>
</dbReference>
<protein>
    <submittedName>
        <fullName evidence="3">Uncharacterized protein</fullName>
    </submittedName>
</protein>
<gene>
    <name evidence="3" type="ORF">PACLA_8A017687</name>
</gene>
<organism evidence="3 4">
    <name type="scientific">Paramuricea clavata</name>
    <name type="common">Red gorgonian</name>
    <name type="synonym">Violescent sea-whip</name>
    <dbReference type="NCBI Taxonomy" id="317549"/>
    <lineage>
        <taxon>Eukaryota</taxon>
        <taxon>Metazoa</taxon>
        <taxon>Cnidaria</taxon>
        <taxon>Anthozoa</taxon>
        <taxon>Octocorallia</taxon>
        <taxon>Malacalcyonacea</taxon>
        <taxon>Plexauridae</taxon>
        <taxon>Paramuricea</taxon>
    </lineage>
</organism>
<accession>A0A6S7FZS3</accession>
<comment type="caution">
    <text evidence="3">The sequence shown here is derived from an EMBL/GenBank/DDBJ whole genome shotgun (WGS) entry which is preliminary data.</text>
</comment>
<dbReference type="InterPro" id="IPR027865">
    <property type="entry name" value="C5orf34-like_C"/>
</dbReference>
<name>A0A6S7FZS3_PARCT</name>
<dbReference type="Pfam" id="PF22834">
    <property type="entry name" value="Polo_box_4"/>
    <property type="match status" value="1"/>
</dbReference>
<dbReference type="PANTHER" id="PTHR34531">
    <property type="entry name" value="ZGC:153352"/>
    <property type="match status" value="1"/>
</dbReference>
<dbReference type="Proteomes" id="UP001152795">
    <property type="component" value="Unassembled WGS sequence"/>
</dbReference>
<sequence length="334" mass="38985">MDGELIKVFYSENVFYRFYYKKYLIAEVMLPDGSVLRSTGPTHIYFKHWVYDLKSESVKENVYSAKAPPLNDRTSPTAKILNTVCRYLKYLSICWKRQTVTLGCCWKNENDPQLLDAERKLEFSTYIRDHGSFKIYSNGRVRIVFCDGAVMDFNYPNEEKCKIRSRDDENFYNGSSCEKHKTALVDDTSFRLILPSGISLKASFDSPAGPYNRYVQIALDFIKWKQNHVEKEMQLDYEYTNHVYEELEKLRRFTASDSNNKEHYIVPCVETHQESDGLKIGANEISNTLSREAHLVMSPLSQIKNVEGYLNDTRKAVDEIDTILQNCKRQLEKR</sequence>
<feature type="domain" description="C5orf34-like C-terminal" evidence="1">
    <location>
        <begin position="125"/>
        <end position="224"/>
    </location>
</feature>
<dbReference type="InterPro" id="IPR053900">
    <property type="entry name" value="C5orf34-like_dom"/>
</dbReference>
<dbReference type="Pfam" id="PF15016">
    <property type="entry name" value="C5orf34_C"/>
    <property type="match status" value="1"/>
</dbReference>